<dbReference type="AlphaFoldDB" id="A0A376JV55"/>
<dbReference type="EMBL" id="UFZA01000006">
    <property type="protein sequence ID" value="STE74478.1"/>
    <property type="molecule type" value="Genomic_DNA"/>
</dbReference>
<protein>
    <submittedName>
        <fullName evidence="1">Uncharacterized protein</fullName>
    </submittedName>
</protein>
<gene>
    <name evidence="1" type="ORF">NCTC10082_05706</name>
</gene>
<accession>A0A376JV55</accession>
<dbReference type="Proteomes" id="UP000255164">
    <property type="component" value="Unassembled WGS sequence"/>
</dbReference>
<reference evidence="1 2" key="1">
    <citation type="submission" date="2018-06" db="EMBL/GenBank/DDBJ databases">
        <authorList>
            <consortium name="Pathogen Informatics"/>
            <person name="Doyle S."/>
        </authorList>
    </citation>
    <scope>NUCLEOTIDE SEQUENCE [LARGE SCALE GENOMIC DNA]</scope>
    <source>
        <strain evidence="1 2">NCTC10082</strain>
    </source>
</reference>
<proteinExistence type="predicted"/>
<organism evidence="1 2">
    <name type="scientific">Escherichia coli</name>
    <dbReference type="NCBI Taxonomy" id="562"/>
    <lineage>
        <taxon>Bacteria</taxon>
        <taxon>Pseudomonadati</taxon>
        <taxon>Pseudomonadota</taxon>
        <taxon>Gammaproteobacteria</taxon>
        <taxon>Enterobacterales</taxon>
        <taxon>Enterobacteriaceae</taxon>
        <taxon>Escherichia</taxon>
    </lineage>
</organism>
<name>A0A376JV55_ECOLX</name>
<evidence type="ECO:0000313" key="1">
    <source>
        <dbReference type="EMBL" id="STE74478.1"/>
    </source>
</evidence>
<sequence>MISETDLDFYRFTSSTTIFGLNKSVICIFIEIHRDRSAYTASRVTPPHSIHLCFPTNKIMIAQKPTKKKHAKIGVSYLTFT</sequence>
<evidence type="ECO:0000313" key="2">
    <source>
        <dbReference type="Proteomes" id="UP000255164"/>
    </source>
</evidence>